<dbReference type="AlphaFoldDB" id="E6JZF3"/>
<comment type="caution">
    <text evidence="1">The sequence shown here is derived from an EMBL/GenBank/DDBJ whole genome shotgun (WGS) entry which is preliminary data.</text>
</comment>
<sequence length="40" mass="4659">MWSGHFAKEDESNGSFHEQWGVMASVMTRPVNRRDMSGRF</sequence>
<evidence type="ECO:0000313" key="2">
    <source>
        <dbReference type="Proteomes" id="UP000004946"/>
    </source>
</evidence>
<proteinExistence type="predicted"/>
<dbReference type="HOGENOM" id="CLU_3293656_0_0_11"/>
<reference evidence="1 2" key="1">
    <citation type="submission" date="2010-12" db="EMBL/GenBank/DDBJ databases">
        <authorList>
            <person name="Muzny D."/>
            <person name="Qin X."/>
            <person name="Buhay C."/>
            <person name="Dugan-Rocha S."/>
            <person name="Ding Y."/>
            <person name="Chen G."/>
            <person name="Hawes A."/>
            <person name="Holder M."/>
            <person name="Jhangiani S."/>
            <person name="Johnson A."/>
            <person name="Khan Z."/>
            <person name="Li Z."/>
            <person name="Liu W."/>
            <person name="Liu X."/>
            <person name="Perez L."/>
            <person name="Shen H."/>
            <person name="Wang Q."/>
            <person name="Watt J."/>
            <person name="Xi L."/>
            <person name="Xin Y."/>
            <person name="Zhou J."/>
            <person name="Deng J."/>
            <person name="Jiang H."/>
            <person name="Liu Y."/>
            <person name="Qu J."/>
            <person name="Song X.-Z."/>
            <person name="Zhang L."/>
            <person name="Villasana D."/>
            <person name="Johnson A."/>
            <person name="Liu J."/>
            <person name="Liyanage D."/>
            <person name="Lorensuhewa L."/>
            <person name="Robinson T."/>
            <person name="Song A."/>
            <person name="Song B.-B."/>
            <person name="Dinh H."/>
            <person name="Thornton R."/>
            <person name="Coyle M."/>
            <person name="Francisco L."/>
            <person name="Jackson L."/>
            <person name="Javaid M."/>
            <person name="Korchina V."/>
            <person name="Kovar C."/>
            <person name="Mata R."/>
            <person name="Mathew T."/>
            <person name="Ngo R."/>
            <person name="Nguyen L."/>
            <person name="Nguyen N."/>
            <person name="Okwuonu G."/>
            <person name="Ongeri F."/>
            <person name="Pham C."/>
            <person name="Simmons D."/>
            <person name="Wilczek-Boney K."/>
            <person name="Hale W."/>
            <person name="Jakkamsetti A."/>
            <person name="Pham P."/>
            <person name="Ruth R."/>
            <person name="San Lucas F."/>
            <person name="Warren J."/>
            <person name="Zhang J."/>
            <person name="Zhao Z."/>
            <person name="Zhou C."/>
            <person name="Zhu D."/>
            <person name="Lee S."/>
            <person name="Bess C."/>
            <person name="Blankenburg K."/>
            <person name="Forbes L."/>
            <person name="Fu Q."/>
            <person name="Gubbala S."/>
            <person name="Hirani K."/>
            <person name="Jayaseelan J.C."/>
            <person name="Lara F."/>
            <person name="Munidasa M."/>
            <person name="Palculict T."/>
            <person name="Patil S."/>
            <person name="Pu L.-L."/>
            <person name="Saada N."/>
            <person name="Tang L."/>
            <person name="Weissenberger G."/>
            <person name="Zhu Y."/>
            <person name="Hemphill L."/>
            <person name="Shang Y."/>
            <person name="Youmans B."/>
            <person name="Ayvaz T."/>
            <person name="Ross M."/>
            <person name="Santibanez J."/>
            <person name="Aqrawi P."/>
            <person name="Gross S."/>
            <person name="Joshi V."/>
            <person name="Fowler G."/>
            <person name="Nazareth L."/>
            <person name="Reid J."/>
            <person name="Worley K."/>
            <person name="Petrosino J."/>
            <person name="Highlander S."/>
            <person name="Gibbs R."/>
        </authorList>
    </citation>
    <scope>NUCLEOTIDE SEQUENCE [LARGE SCALE GENOMIC DNA]</scope>
    <source>
        <strain evidence="1 2">DSM 10105</strain>
    </source>
</reference>
<dbReference type="EMBL" id="AEON01000001">
    <property type="protein sequence ID" value="EFT83168.1"/>
    <property type="molecule type" value="Genomic_DNA"/>
</dbReference>
<accession>E6JZF3</accession>
<evidence type="ECO:0000313" key="1">
    <source>
        <dbReference type="EMBL" id="EFT83168.1"/>
    </source>
</evidence>
<protein>
    <submittedName>
        <fullName evidence="1">Uncharacterized protein</fullName>
    </submittedName>
</protein>
<keyword evidence="2" id="KW-1185">Reference proteome</keyword>
<gene>
    <name evidence="1" type="ORF">HMPREF0620_0173</name>
</gene>
<organism evidence="1 2">
    <name type="scientific">Parascardovia denticolens DSM 10105 = JCM 12538</name>
    <dbReference type="NCBI Taxonomy" id="864564"/>
    <lineage>
        <taxon>Bacteria</taxon>
        <taxon>Bacillati</taxon>
        <taxon>Actinomycetota</taxon>
        <taxon>Actinomycetes</taxon>
        <taxon>Bifidobacteriales</taxon>
        <taxon>Bifidobacteriaceae</taxon>
        <taxon>Parascardovia</taxon>
    </lineage>
</organism>
<dbReference type="Proteomes" id="UP000004946">
    <property type="component" value="Chromosome"/>
</dbReference>
<name>E6JZF3_PARDN</name>